<dbReference type="Proteomes" id="UP000279259">
    <property type="component" value="Unassembled WGS sequence"/>
</dbReference>
<dbReference type="AlphaFoldDB" id="A0A427YWM3"/>
<dbReference type="OrthoDB" id="10071171at2759"/>
<dbReference type="Pfam" id="PF13472">
    <property type="entry name" value="Lipase_GDSL_2"/>
    <property type="match status" value="1"/>
</dbReference>
<comment type="caution">
    <text evidence="2">The sequence shown here is derived from an EMBL/GenBank/DDBJ whole genome shotgun (WGS) entry which is preliminary data.</text>
</comment>
<dbReference type="PANTHER" id="PTHR43784:SF2">
    <property type="entry name" value="GDSL-LIKE LIPASE_ACYLHYDROLASE, PUTATIVE (AFU_ORTHOLOGUE AFUA_2G00820)-RELATED"/>
    <property type="match status" value="1"/>
</dbReference>
<dbReference type="STRING" id="1890683.A0A427YWM3"/>
<reference evidence="2 3" key="1">
    <citation type="submission" date="2018-11" db="EMBL/GenBank/DDBJ databases">
        <title>Genome sequence of Saitozyma podzolica DSM 27192.</title>
        <authorList>
            <person name="Aliyu H."/>
            <person name="Gorte O."/>
            <person name="Ochsenreither K."/>
        </authorList>
    </citation>
    <scope>NUCLEOTIDE SEQUENCE [LARGE SCALE GENOMIC DNA]</scope>
    <source>
        <strain evidence="2 3">DSM 27192</strain>
    </source>
</reference>
<proteinExistence type="predicted"/>
<feature type="domain" description="SGNH hydrolase-type esterase" evidence="1">
    <location>
        <begin position="225"/>
        <end position="412"/>
    </location>
</feature>
<dbReference type="InterPro" id="IPR013830">
    <property type="entry name" value="SGNH_hydro"/>
</dbReference>
<protein>
    <recommendedName>
        <fullName evidence="1">SGNH hydrolase-type esterase domain-containing protein</fullName>
    </recommendedName>
</protein>
<evidence type="ECO:0000313" key="3">
    <source>
        <dbReference type="Proteomes" id="UP000279259"/>
    </source>
</evidence>
<dbReference type="PANTHER" id="PTHR43784">
    <property type="entry name" value="GDSL-LIKE LIPASE/ACYLHYDROLASE, PUTATIVE (AFU_ORTHOLOGUE AFUA_2G00820)-RELATED"/>
    <property type="match status" value="1"/>
</dbReference>
<dbReference type="EMBL" id="RSCD01000001">
    <property type="protein sequence ID" value="RSH95543.1"/>
    <property type="molecule type" value="Genomic_DNA"/>
</dbReference>
<sequence>MEVVTPPPSQAPSPPETFTKPADFGCGRWVDAWATSLRPDRPNEYLKTHCTEHATFVGTTVRQTVGVSVATSIIRLRVSNEYGKAVLSLASITAAVPLPESFENNLTTAGSATIDPETICDVTFGGRTSVEIPIGAVILSDPVQLFLTAGSDVSLSLFLPNGQLGDTVTSHLIAKTTTWFTRGGGDCTRSPSLRACPNVASYPGWFFFASIETQPLHAASSTVACFGDSITDRGDSELPMNDYSGWTDVCNFVFRSARRVVSRYSILVIARVSTGIRVVVVLMGINDLGLIPATPRAQDDLYDRLILAYGQIIAKCHSATPRVAVVVSTLMPFIPPSDDYPPPWPLSHPLREQTRMRINRWIRLKDGDGGVTDGFDHLIDWARVVCEPDNEYVMQGRYQLSDYLHPSVEGCRAMAEAVDLRYLTDPPSAE</sequence>
<dbReference type="InterPro" id="IPR053140">
    <property type="entry name" value="GDSL_Rv0518-like"/>
</dbReference>
<dbReference type="InterPro" id="IPR036514">
    <property type="entry name" value="SGNH_hydro_sf"/>
</dbReference>
<dbReference type="SUPFAM" id="SSF52266">
    <property type="entry name" value="SGNH hydrolase"/>
    <property type="match status" value="1"/>
</dbReference>
<accession>A0A427YWM3</accession>
<evidence type="ECO:0000259" key="1">
    <source>
        <dbReference type="Pfam" id="PF13472"/>
    </source>
</evidence>
<evidence type="ECO:0000313" key="2">
    <source>
        <dbReference type="EMBL" id="RSH95543.1"/>
    </source>
</evidence>
<dbReference type="Gene3D" id="3.40.50.1110">
    <property type="entry name" value="SGNH hydrolase"/>
    <property type="match status" value="1"/>
</dbReference>
<keyword evidence="3" id="KW-1185">Reference proteome</keyword>
<name>A0A427YWM3_9TREE</name>
<gene>
    <name evidence="2" type="ORF">EHS25_000635</name>
</gene>
<organism evidence="2 3">
    <name type="scientific">Saitozyma podzolica</name>
    <dbReference type="NCBI Taxonomy" id="1890683"/>
    <lineage>
        <taxon>Eukaryota</taxon>
        <taxon>Fungi</taxon>
        <taxon>Dikarya</taxon>
        <taxon>Basidiomycota</taxon>
        <taxon>Agaricomycotina</taxon>
        <taxon>Tremellomycetes</taxon>
        <taxon>Tremellales</taxon>
        <taxon>Trimorphomycetaceae</taxon>
        <taxon>Saitozyma</taxon>
    </lineage>
</organism>